<feature type="non-terminal residue" evidence="1">
    <location>
        <position position="469"/>
    </location>
</feature>
<dbReference type="Proteomes" id="UP000789920">
    <property type="component" value="Unassembled WGS sequence"/>
</dbReference>
<protein>
    <submittedName>
        <fullName evidence="1">26971_t:CDS:1</fullName>
    </submittedName>
</protein>
<organism evidence="1 2">
    <name type="scientific">Racocetra persica</name>
    <dbReference type="NCBI Taxonomy" id="160502"/>
    <lineage>
        <taxon>Eukaryota</taxon>
        <taxon>Fungi</taxon>
        <taxon>Fungi incertae sedis</taxon>
        <taxon>Mucoromycota</taxon>
        <taxon>Glomeromycotina</taxon>
        <taxon>Glomeromycetes</taxon>
        <taxon>Diversisporales</taxon>
        <taxon>Gigasporaceae</taxon>
        <taxon>Racocetra</taxon>
    </lineage>
</organism>
<name>A0ACA9QZ52_9GLOM</name>
<keyword evidence="2" id="KW-1185">Reference proteome</keyword>
<dbReference type="EMBL" id="CAJVQC010040060">
    <property type="protein sequence ID" value="CAG8769992.1"/>
    <property type="molecule type" value="Genomic_DNA"/>
</dbReference>
<sequence>MATSQQLSTSPSKSLASTSRSTKPITLTLPRKSRTKGTGGKKADPLDIDNSAFEAEHYCNVLLTEKHLSELIQRDNDLSTEIRQLDGDLKTLVYENYNKFISATDTIRKMKSNVESMESEMDQLSKSISNISNVTTLVNSALGPKRDKIRQLTGVHDLLKKIQFIFELPTRLKLCLDQKSYAQAVRYYAKTSRLLEHYRSLSVFSSIESECKEIIDKVSKKIRENMTDENATGSEITDCILLLITLKEPPQQLAKEYLELQETFLSKLLITTIDEMSNIPADYPLKSSEDYQLTTSDERVIIELSYLNEKFLKDLNKFVESFNGFFLQSPKECKDTKSPGKSPAKSPKNSDLVRYVSTNFDAEVKELVRKEFLEFVDTITSEYLTVVDRLLEFPENIIDFKPKTHIKFLNKLNFTALSCTSLCGVIKFNERIKEVISTRETSIGKRLFGNAEKELIEKFIEFSEKQKTK</sequence>
<comment type="caution">
    <text evidence="1">The sequence shown here is derived from an EMBL/GenBank/DDBJ whole genome shotgun (WGS) entry which is preliminary data.</text>
</comment>
<evidence type="ECO:0000313" key="1">
    <source>
        <dbReference type="EMBL" id="CAG8769992.1"/>
    </source>
</evidence>
<gene>
    <name evidence="1" type="ORF">RPERSI_LOCUS16291</name>
</gene>
<proteinExistence type="predicted"/>
<evidence type="ECO:0000313" key="2">
    <source>
        <dbReference type="Proteomes" id="UP000789920"/>
    </source>
</evidence>
<accession>A0ACA9QZ52</accession>
<reference evidence="1" key="1">
    <citation type="submission" date="2021-06" db="EMBL/GenBank/DDBJ databases">
        <authorList>
            <person name="Kallberg Y."/>
            <person name="Tangrot J."/>
            <person name="Rosling A."/>
        </authorList>
    </citation>
    <scope>NUCLEOTIDE SEQUENCE</scope>
    <source>
        <strain evidence="1">MA461A</strain>
    </source>
</reference>